<dbReference type="Pfam" id="PF21863">
    <property type="entry name" value="HTH_67"/>
    <property type="match status" value="1"/>
</dbReference>
<reference evidence="2" key="1">
    <citation type="submission" date="2020-02" db="EMBL/GenBank/DDBJ databases">
        <authorList>
            <person name="Meier V. D."/>
        </authorList>
    </citation>
    <scope>NUCLEOTIDE SEQUENCE</scope>
    <source>
        <strain evidence="2">AVDCRST_MAG20</strain>
    </source>
</reference>
<proteinExistence type="predicted"/>
<evidence type="ECO:0000256" key="1">
    <source>
        <dbReference type="SAM" id="MobiDB-lite"/>
    </source>
</evidence>
<sequence>MEPALARTIWHRIESLNAVTYFAPECRDAPSRLGLQGFWMGYFACRAAPMGPVPAAVVEATFFNFHPGRVRRAIPGAWTVTDPSLLVAVRAEAAAAALRRLLGEGAALSLAAAALPDLERAVDHASGAGRPLFAANRQVPRLDDPVAMLWQAATTLREHRGDGHVALLVGADLGGCEAHALFTACEGVTPELFQQSRGWSSEEWSSAVEGLAARGLLRDDGAATEAGHRLHHEVEARTDELATPPYAALGDERLVELVALLGRAADTVVSAGEILFPNPMGLPQPQRNDGGAATPRPAGDAAGAG</sequence>
<dbReference type="InterPro" id="IPR054058">
    <property type="entry name" value="HTH_67"/>
</dbReference>
<protein>
    <recommendedName>
        <fullName evidence="3">SalK</fullName>
    </recommendedName>
</protein>
<accession>A0A6J4HBC9</accession>
<feature type="region of interest" description="Disordered" evidence="1">
    <location>
        <begin position="278"/>
        <end position="305"/>
    </location>
</feature>
<evidence type="ECO:0000313" key="2">
    <source>
        <dbReference type="EMBL" id="CAA9216672.1"/>
    </source>
</evidence>
<dbReference type="EMBL" id="CADCSY010000018">
    <property type="protein sequence ID" value="CAA9216672.1"/>
    <property type="molecule type" value="Genomic_DNA"/>
</dbReference>
<dbReference type="NCBIfam" id="NF047719">
    <property type="entry name" value="SCO6745_fam_HTH"/>
    <property type="match status" value="1"/>
</dbReference>
<dbReference type="AlphaFoldDB" id="A0A6J4HBC9"/>
<organism evidence="2">
    <name type="scientific">uncultured Acidimicrobiales bacterium</name>
    <dbReference type="NCBI Taxonomy" id="310071"/>
    <lineage>
        <taxon>Bacteria</taxon>
        <taxon>Bacillati</taxon>
        <taxon>Actinomycetota</taxon>
        <taxon>Acidimicrobiia</taxon>
        <taxon>Acidimicrobiales</taxon>
        <taxon>environmental samples</taxon>
    </lineage>
</organism>
<evidence type="ECO:0008006" key="3">
    <source>
        <dbReference type="Google" id="ProtNLM"/>
    </source>
</evidence>
<gene>
    <name evidence="2" type="ORF">AVDCRST_MAG20-413</name>
</gene>
<name>A0A6J4HBC9_9ACTN</name>